<dbReference type="EMBL" id="JARXVH010000068">
    <property type="protein sequence ID" value="MDH6223005.1"/>
    <property type="molecule type" value="Genomic_DNA"/>
</dbReference>
<evidence type="ECO:0000313" key="4">
    <source>
        <dbReference type="Proteomes" id="UP001160499"/>
    </source>
</evidence>
<dbReference type="SUPFAM" id="SSF56801">
    <property type="entry name" value="Acetyl-CoA synthetase-like"/>
    <property type="match status" value="1"/>
</dbReference>
<comment type="similarity">
    <text evidence="1">Belongs to the ATP-dependent AMP-binding enzyme family.</text>
</comment>
<feature type="domain" description="AMP-dependent synthetase/ligase" evidence="2">
    <location>
        <begin position="29"/>
        <end position="92"/>
    </location>
</feature>
<sequence length="116" mass="12425">MSISVLFPMPWGTAASGSRKQPLMSSLKDGEDAEESLTYRELHETACRRAAALTAAGLTGRNAVLMYPSGLEFVRTLLGCMYGRVVGAPVQPPRRRRGGAAALNLPLDRGHLETGI</sequence>
<evidence type="ECO:0000313" key="3">
    <source>
        <dbReference type="EMBL" id="MDH6223005.1"/>
    </source>
</evidence>
<accession>A0ABT6M381</accession>
<organism evidence="3 4">
    <name type="scientific">Streptomyces pseudovenezuelae</name>
    <dbReference type="NCBI Taxonomy" id="67350"/>
    <lineage>
        <taxon>Bacteria</taxon>
        <taxon>Bacillati</taxon>
        <taxon>Actinomycetota</taxon>
        <taxon>Actinomycetes</taxon>
        <taxon>Kitasatosporales</taxon>
        <taxon>Streptomycetaceae</taxon>
        <taxon>Streptomyces</taxon>
        <taxon>Streptomyces aurantiacus group</taxon>
    </lineage>
</organism>
<dbReference type="PANTHER" id="PTHR22754">
    <property type="entry name" value="DISCO-INTERACTING PROTEIN 2 DIP2 -RELATED"/>
    <property type="match status" value="1"/>
</dbReference>
<keyword evidence="4" id="KW-1185">Reference proteome</keyword>
<keyword evidence="3" id="KW-0436">Ligase</keyword>
<gene>
    <name evidence="3" type="ORF">M2283_010358</name>
</gene>
<proteinExistence type="inferred from homology"/>
<dbReference type="InterPro" id="IPR042099">
    <property type="entry name" value="ANL_N_sf"/>
</dbReference>
<evidence type="ECO:0000256" key="1">
    <source>
        <dbReference type="ARBA" id="ARBA00006432"/>
    </source>
</evidence>
<name>A0ABT6M381_9ACTN</name>
<dbReference type="Pfam" id="PF00501">
    <property type="entry name" value="AMP-binding"/>
    <property type="match status" value="1"/>
</dbReference>
<reference evidence="3 4" key="1">
    <citation type="submission" date="2023-04" db="EMBL/GenBank/DDBJ databases">
        <title>Forest soil microbial communities from Buena Vista Peninsula, Colon Province, Panama.</title>
        <authorList>
            <person name="Bouskill N."/>
        </authorList>
    </citation>
    <scope>NUCLEOTIDE SEQUENCE [LARGE SCALE GENOMIC DNA]</scope>
    <source>
        <strain evidence="3 4">GGS1</strain>
    </source>
</reference>
<dbReference type="InterPro" id="IPR000873">
    <property type="entry name" value="AMP-dep_synth/lig_dom"/>
</dbReference>
<dbReference type="GO" id="GO:0016874">
    <property type="term" value="F:ligase activity"/>
    <property type="evidence" value="ECO:0007669"/>
    <property type="project" value="UniProtKB-KW"/>
</dbReference>
<evidence type="ECO:0000259" key="2">
    <source>
        <dbReference type="Pfam" id="PF00501"/>
    </source>
</evidence>
<comment type="caution">
    <text evidence="3">The sequence shown here is derived from an EMBL/GenBank/DDBJ whole genome shotgun (WGS) entry which is preliminary data.</text>
</comment>
<dbReference type="Gene3D" id="3.40.50.12780">
    <property type="entry name" value="N-terminal domain of ligase-like"/>
    <property type="match status" value="1"/>
</dbReference>
<dbReference type="Proteomes" id="UP001160499">
    <property type="component" value="Unassembled WGS sequence"/>
</dbReference>
<protein>
    <submittedName>
        <fullName evidence="3">Acyl-CoA synthetase (AMP-forming)/AMP-acid ligase II</fullName>
    </submittedName>
</protein>
<dbReference type="PANTHER" id="PTHR22754:SF32">
    <property type="entry name" value="DISCO-INTERACTING PROTEIN 2"/>
    <property type="match status" value="1"/>
</dbReference>